<dbReference type="Proteomes" id="UP000667802">
    <property type="component" value="Unassembled WGS sequence"/>
</dbReference>
<dbReference type="GO" id="GO:0005524">
    <property type="term" value="F:ATP binding"/>
    <property type="evidence" value="ECO:0007669"/>
    <property type="project" value="UniProtKB-KW"/>
</dbReference>
<dbReference type="GO" id="GO:0006355">
    <property type="term" value="P:regulation of DNA-templated transcription"/>
    <property type="evidence" value="ECO:0007669"/>
    <property type="project" value="InterPro"/>
</dbReference>
<dbReference type="InterPro" id="IPR018490">
    <property type="entry name" value="cNMP-bd_dom_sf"/>
</dbReference>
<dbReference type="SMART" id="SM00100">
    <property type="entry name" value="cNMP"/>
    <property type="match status" value="1"/>
</dbReference>
<dbReference type="Pfam" id="PF00027">
    <property type="entry name" value="cNMP_binding"/>
    <property type="match status" value="1"/>
</dbReference>
<dbReference type="Pfam" id="PF00158">
    <property type="entry name" value="Sigma54_activat"/>
    <property type="match status" value="1"/>
</dbReference>
<dbReference type="SUPFAM" id="SSF52540">
    <property type="entry name" value="P-loop containing nucleoside triphosphate hydrolases"/>
    <property type="match status" value="1"/>
</dbReference>
<feature type="domain" description="Sigma-54 factor interaction" evidence="5">
    <location>
        <begin position="168"/>
        <end position="392"/>
    </location>
</feature>
<reference evidence="7" key="1">
    <citation type="journal article" date="2021" name="Science">
        <title>Hunting the eagle killer: A cyanobacterial neurotoxin causes vacuolar myelinopathy.</title>
        <authorList>
            <person name="Breinlinger S."/>
            <person name="Phillips T.J."/>
            <person name="Haram B.N."/>
            <person name="Mares J."/>
            <person name="Martinez Yerena J.A."/>
            <person name="Hrouzek P."/>
            <person name="Sobotka R."/>
            <person name="Henderson W.M."/>
            <person name="Schmieder P."/>
            <person name="Williams S.M."/>
            <person name="Lauderdale J.D."/>
            <person name="Wilde H.D."/>
            <person name="Gerrin W."/>
            <person name="Kust A."/>
            <person name="Washington J.W."/>
            <person name="Wagner C."/>
            <person name="Geier B."/>
            <person name="Liebeke M."/>
            <person name="Enke H."/>
            <person name="Niedermeyer T.H.J."/>
            <person name="Wilde S.B."/>
        </authorList>
    </citation>
    <scope>NUCLEOTIDE SEQUENCE [LARGE SCALE GENOMIC DNA]</scope>
    <source>
        <strain evidence="7">Thurmond2011</strain>
    </source>
</reference>
<keyword evidence="3" id="KW-0812">Transmembrane</keyword>
<protein>
    <submittedName>
        <fullName evidence="6">Sigma 54-interacting transcriptional regulator</fullName>
    </submittedName>
</protein>
<dbReference type="InterPro" id="IPR027417">
    <property type="entry name" value="P-loop_NTPase"/>
</dbReference>
<dbReference type="InterPro" id="IPR003593">
    <property type="entry name" value="AAA+_ATPase"/>
</dbReference>
<keyword evidence="2" id="KW-0067">ATP-binding</keyword>
<name>A0AAP5ID52_9CYAN</name>
<dbReference type="EMBL" id="JAALHA020000024">
    <property type="protein sequence ID" value="MDR9899363.1"/>
    <property type="molecule type" value="Genomic_DNA"/>
</dbReference>
<dbReference type="InterPro" id="IPR000595">
    <property type="entry name" value="cNMP-bd_dom"/>
</dbReference>
<dbReference type="SUPFAM" id="SSF51206">
    <property type="entry name" value="cAMP-binding domain-like"/>
    <property type="match status" value="1"/>
</dbReference>
<dbReference type="InterPro" id="IPR014710">
    <property type="entry name" value="RmlC-like_jellyroll"/>
</dbReference>
<keyword evidence="3" id="KW-0472">Membrane</keyword>
<dbReference type="PANTHER" id="PTHR32071:SF57">
    <property type="entry name" value="C4-DICARBOXYLATE TRANSPORT TRANSCRIPTIONAL REGULATORY PROTEIN DCTD"/>
    <property type="match status" value="1"/>
</dbReference>
<dbReference type="CDD" id="cd00009">
    <property type="entry name" value="AAA"/>
    <property type="match status" value="1"/>
</dbReference>
<dbReference type="InterPro" id="IPR058031">
    <property type="entry name" value="AAA_lid_NorR"/>
</dbReference>
<comment type="caution">
    <text evidence="6">The sequence shown here is derived from an EMBL/GenBank/DDBJ whole genome shotgun (WGS) entry which is preliminary data.</text>
</comment>
<dbReference type="SMART" id="SM00382">
    <property type="entry name" value="AAA"/>
    <property type="match status" value="1"/>
</dbReference>
<organism evidence="6 7">
    <name type="scientific">Aetokthonos hydrillicola Thurmond2011</name>
    <dbReference type="NCBI Taxonomy" id="2712845"/>
    <lineage>
        <taxon>Bacteria</taxon>
        <taxon>Bacillati</taxon>
        <taxon>Cyanobacteriota</taxon>
        <taxon>Cyanophyceae</taxon>
        <taxon>Nostocales</taxon>
        <taxon>Hapalosiphonaceae</taxon>
        <taxon>Aetokthonos</taxon>
    </lineage>
</organism>
<evidence type="ECO:0000259" key="4">
    <source>
        <dbReference type="PROSITE" id="PS50042"/>
    </source>
</evidence>
<dbReference type="Gene3D" id="3.40.50.300">
    <property type="entry name" value="P-loop containing nucleotide triphosphate hydrolases"/>
    <property type="match status" value="1"/>
</dbReference>
<evidence type="ECO:0000313" key="7">
    <source>
        <dbReference type="Proteomes" id="UP000667802"/>
    </source>
</evidence>
<dbReference type="PROSITE" id="PS50045">
    <property type="entry name" value="SIGMA54_INTERACT_4"/>
    <property type="match status" value="1"/>
</dbReference>
<keyword evidence="1" id="KW-0547">Nucleotide-binding</keyword>
<evidence type="ECO:0000256" key="3">
    <source>
        <dbReference type="SAM" id="Phobius"/>
    </source>
</evidence>
<dbReference type="CDD" id="cd00038">
    <property type="entry name" value="CAP_ED"/>
    <property type="match status" value="1"/>
</dbReference>
<dbReference type="RefSeq" id="WP_310834299.1">
    <property type="nucleotide sequence ID" value="NZ_JAALHA020000024.1"/>
</dbReference>
<evidence type="ECO:0000313" key="6">
    <source>
        <dbReference type="EMBL" id="MDR9899363.1"/>
    </source>
</evidence>
<dbReference type="PANTHER" id="PTHR32071">
    <property type="entry name" value="TRANSCRIPTIONAL REGULATORY PROTEIN"/>
    <property type="match status" value="1"/>
</dbReference>
<dbReference type="Gene3D" id="1.10.8.60">
    <property type="match status" value="1"/>
</dbReference>
<proteinExistence type="predicted"/>
<dbReference type="InterPro" id="IPR002078">
    <property type="entry name" value="Sigma_54_int"/>
</dbReference>
<gene>
    <name evidence="6" type="ORF">G7B40_033100</name>
</gene>
<dbReference type="Pfam" id="PF25601">
    <property type="entry name" value="AAA_lid_14"/>
    <property type="match status" value="1"/>
</dbReference>
<accession>A0AAP5ID52</accession>
<dbReference type="Gene3D" id="2.60.120.10">
    <property type="entry name" value="Jelly Rolls"/>
    <property type="match status" value="1"/>
</dbReference>
<sequence>MKVVEDCRNWLSYHRVWGKLPAEALQALTQSFYSLSVEPRKLIYQEGQTPNGLYLLKLGTVEIFRQSLIGQLVIRYCQPGDLFDYTLIANVAEGTYQTSAIAITDSEVLFLPKAAFDALIVKYPSIQQVIQSQLAEDLQEYSTRIATLEMRIQGLQSYIQPVPSDKSILGKSKAAQKLTQQINQAAASTEPVVLQAQTGTGKTFVAGLIHAQSALASQPFAEMDCADLTRAEDGRLNTDALFGRVGQQMGILELLERGTLLLDNVQVLSQGDRARLIHYLKTGLILPNQGIVGKINPGNQPRQFTQSSVRLILASPNKLDLADIDPITIKLFPLSQRRADIPDFADYFLNQFCREHNRPLLKLDQSDLRRLISYDYPANLREQAEILHRAVIMTPPEYSVIPEQALWSVQSTKNTFRLDLLTHVPGLRELLLSRWYPGAIWVVMMAVFIPVIVLGFIGSQQQDNSATVNYPQCRKRSQWASDTLKRAIRTSFEVLAFAVEITTFPFRLFIVGNSPSPTRFMLMDAFTSRST</sequence>
<keyword evidence="7" id="KW-1185">Reference proteome</keyword>
<feature type="transmembrane region" description="Helical" evidence="3">
    <location>
        <begin position="435"/>
        <end position="457"/>
    </location>
</feature>
<evidence type="ECO:0000256" key="2">
    <source>
        <dbReference type="ARBA" id="ARBA00022840"/>
    </source>
</evidence>
<feature type="domain" description="Cyclic nucleotide-binding" evidence="4">
    <location>
        <begin position="16"/>
        <end position="137"/>
    </location>
</feature>
<dbReference type="AlphaFoldDB" id="A0AAP5ID52"/>
<keyword evidence="3" id="KW-1133">Transmembrane helix</keyword>
<evidence type="ECO:0000259" key="5">
    <source>
        <dbReference type="PROSITE" id="PS50045"/>
    </source>
</evidence>
<evidence type="ECO:0000256" key="1">
    <source>
        <dbReference type="ARBA" id="ARBA00022741"/>
    </source>
</evidence>
<dbReference type="PROSITE" id="PS50042">
    <property type="entry name" value="CNMP_BINDING_3"/>
    <property type="match status" value="1"/>
</dbReference>